<gene>
    <name evidence="5" type="primary">LOC109705132</name>
</gene>
<evidence type="ECO:0000313" key="4">
    <source>
        <dbReference type="Proteomes" id="UP000515123"/>
    </source>
</evidence>
<dbReference type="InterPro" id="IPR018289">
    <property type="entry name" value="MULE_transposase_dom"/>
</dbReference>
<evidence type="ECO:0000259" key="3">
    <source>
        <dbReference type="Pfam" id="PF10551"/>
    </source>
</evidence>
<feature type="domain" description="MULE transposase" evidence="3">
    <location>
        <begin position="281"/>
        <end position="320"/>
    </location>
</feature>
<dbReference type="PANTHER" id="PTHR47718">
    <property type="entry name" value="OS01G0519700 PROTEIN"/>
    <property type="match status" value="1"/>
</dbReference>
<feature type="region of interest" description="Disordered" evidence="1">
    <location>
        <begin position="1"/>
        <end position="40"/>
    </location>
</feature>
<dbReference type="GeneID" id="109705132"/>
<dbReference type="AlphaFoldDB" id="A0A6P5EDG4"/>
<dbReference type="Pfam" id="PF10551">
    <property type="entry name" value="MULE"/>
    <property type="match status" value="1"/>
</dbReference>
<dbReference type="Proteomes" id="UP000515123">
    <property type="component" value="Unplaced"/>
</dbReference>
<sequence>MDSGDVYYLHGSDDCDDVSSNGQETESPFGGMSYSQNREDDGTLQVDSQNIELTPLIQQDQDIPNIIVHAAESSIDEPRIGLEFKCEEEARRFYNIYAYKTGFSIRKASHYKAKRKNNMVTSHYYVCSKEGNYKSRAQVQGDKGTPQKSMQYSRTGCKAHLRIKMQEDSKWIVTAFEKEHNHNLVTSPSKSHFLRSHRSITTEQKQVIHMLSEQNISTSQIMTFMTAREGGSQNVHFTRKDLNNQVFERNRRLRGVDISSTIDYFHKIQAKNPSFFYAIEAIFGQHPKSIITDQDPAMKKAIKQVFPNTVHRCCQWHVMRKAREYLGVLYNNKEGFKKELESCINNSITVEEFETKWSMMLQNFELQDNSHLQVMWNSRESWVPVYFRDAFFAEMSTSQRSESMNALTKIYTDCHTSIYKFVTQIEKMVASRYDKEDEANFRSGDGKPSLWSHNPIEKEAREVYTRRVYSEFKNQLRASTGYEVTELKENLSYKVPLAEKISKEGISESDEGRETNYKG</sequence>
<dbReference type="OrthoDB" id="667197at2759"/>
<proteinExistence type="predicted"/>
<reference evidence="4" key="1">
    <citation type="journal article" date="2015" name="Nat. Genet.">
        <title>The pineapple genome and the evolution of CAM photosynthesis.</title>
        <authorList>
            <person name="Ming R."/>
            <person name="VanBuren R."/>
            <person name="Wai C.M."/>
            <person name="Tang H."/>
            <person name="Schatz M.C."/>
            <person name="Bowers J.E."/>
            <person name="Lyons E."/>
            <person name="Wang M.L."/>
            <person name="Chen J."/>
            <person name="Biggers E."/>
            <person name="Zhang J."/>
            <person name="Huang L."/>
            <person name="Zhang L."/>
            <person name="Miao W."/>
            <person name="Zhang J."/>
            <person name="Ye Z."/>
            <person name="Miao C."/>
            <person name="Lin Z."/>
            <person name="Wang H."/>
            <person name="Zhou H."/>
            <person name="Yim W.C."/>
            <person name="Priest H.D."/>
            <person name="Zheng C."/>
            <person name="Woodhouse M."/>
            <person name="Edger P.P."/>
            <person name="Guyot R."/>
            <person name="Guo H.B."/>
            <person name="Guo H."/>
            <person name="Zheng G."/>
            <person name="Singh R."/>
            <person name="Sharma A."/>
            <person name="Min X."/>
            <person name="Zheng Y."/>
            <person name="Lee H."/>
            <person name="Gurtowski J."/>
            <person name="Sedlazeck F.J."/>
            <person name="Harkess A."/>
            <person name="McKain M.R."/>
            <person name="Liao Z."/>
            <person name="Fang J."/>
            <person name="Liu J."/>
            <person name="Zhang X."/>
            <person name="Zhang Q."/>
            <person name="Hu W."/>
            <person name="Qin Y."/>
            <person name="Wang K."/>
            <person name="Chen L.Y."/>
            <person name="Shirley N."/>
            <person name="Lin Y.R."/>
            <person name="Liu L.Y."/>
            <person name="Hernandez A.G."/>
            <person name="Wright C.L."/>
            <person name="Bulone V."/>
            <person name="Tuskan G.A."/>
            <person name="Heath K."/>
            <person name="Zee F."/>
            <person name="Moore P.H."/>
            <person name="Sunkar R."/>
            <person name="Leebens-Mack J.H."/>
            <person name="Mockler T."/>
            <person name="Bennetzen J.L."/>
            <person name="Freeling M."/>
            <person name="Sankoff D."/>
            <person name="Paterson A.H."/>
            <person name="Zhu X."/>
            <person name="Yang X."/>
            <person name="Smith J.A."/>
            <person name="Cushman J.C."/>
            <person name="Paull R.E."/>
            <person name="Yu Q."/>
        </authorList>
    </citation>
    <scope>NUCLEOTIDE SEQUENCE [LARGE SCALE GENOMIC DNA]</scope>
    <source>
        <strain evidence="4">cv. F153</strain>
    </source>
</reference>
<evidence type="ECO:0000256" key="1">
    <source>
        <dbReference type="SAM" id="MobiDB-lite"/>
    </source>
</evidence>
<dbReference type="PANTHER" id="PTHR47718:SF7">
    <property type="entry name" value="PROTEIN FAR1-RELATED SEQUENCE"/>
    <property type="match status" value="1"/>
</dbReference>
<keyword evidence="4" id="KW-1185">Reference proteome</keyword>
<protein>
    <submittedName>
        <fullName evidence="5">Protein FAR1-RELATED SEQUENCE 5-like</fullName>
    </submittedName>
</protein>
<name>A0A6P5EDG4_ANACO</name>
<reference evidence="5" key="2">
    <citation type="submission" date="2025-08" db="UniProtKB">
        <authorList>
            <consortium name="RefSeq"/>
        </authorList>
    </citation>
    <scope>IDENTIFICATION</scope>
    <source>
        <tissue evidence="5">Leaf</tissue>
    </source>
</reference>
<dbReference type="RefSeq" id="XP_020081479.1">
    <property type="nucleotide sequence ID" value="XM_020225890.1"/>
</dbReference>
<organism evidence="4 5">
    <name type="scientific">Ananas comosus</name>
    <name type="common">Pineapple</name>
    <name type="synonym">Ananas ananas</name>
    <dbReference type="NCBI Taxonomy" id="4615"/>
    <lineage>
        <taxon>Eukaryota</taxon>
        <taxon>Viridiplantae</taxon>
        <taxon>Streptophyta</taxon>
        <taxon>Embryophyta</taxon>
        <taxon>Tracheophyta</taxon>
        <taxon>Spermatophyta</taxon>
        <taxon>Magnoliopsida</taxon>
        <taxon>Liliopsida</taxon>
        <taxon>Poales</taxon>
        <taxon>Bromeliaceae</taxon>
        <taxon>Bromelioideae</taxon>
        <taxon>Ananas</taxon>
    </lineage>
</organism>
<dbReference type="InterPro" id="IPR004330">
    <property type="entry name" value="FAR1_DNA_bnd_dom"/>
</dbReference>
<accession>A0A6P5EDG4</accession>
<dbReference type="Pfam" id="PF03101">
    <property type="entry name" value="FAR1"/>
    <property type="match status" value="1"/>
</dbReference>
<feature type="domain" description="FAR1" evidence="2">
    <location>
        <begin position="92"/>
        <end position="185"/>
    </location>
</feature>
<evidence type="ECO:0000259" key="2">
    <source>
        <dbReference type="Pfam" id="PF03101"/>
    </source>
</evidence>
<evidence type="ECO:0000313" key="5">
    <source>
        <dbReference type="RefSeq" id="XP_020081479.1"/>
    </source>
</evidence>